<evidence type="ECO:0000256" key="2">
    <source>
        <dbReference type="SAM" id="MobiDB-lite"/>
    </source>
</evidence>
<evidence type="ECO:0000313" key="3">
    <source>
        <dbReference type="EMBL" id="KAF3557553.1"/>
    </source>
</evidence>
<dbReference type="PANTHER" id="PTHR37226:SF4">
    <property type="entry name" value="GOLGIN FAMILY A PROTEIN"/>
    <property type="match status" value="1"/>
</dbReference>
<accession>A0A8S9QYN0</accession>
<dbReference type="EMBL" id="QGKX02000996">
    <property type="protein sequence ID" value="KAF3557553.1"/>
    <property type="molecule type" value="Genomic_DNA"/>
</dbReference>
<comment type="caution">
    <text evidence="3">The sequence shown here is derived from an EMBL/GenBank/DDBJ whole genome shotgun (WGS) entry which is preliminary data.</text>
</comment>
<dbReference type="Proteomes" id="UP000712600">
    <property type="component" value="Unassembled WGS sequence"/>
</dbReference>
<name>A0A8S9QYN0_BRACR</name>
<organism evidence="3 4">
    <name type="scientific">Brassica cretica</name>
    <name type="common">Mustard</name>
    <dbReference type="NCBI Taxonomy" id="69181"/>
    <lineage>
        <taxon>Eukaryota</taxon>
        <taxon>Viridiplantae</taxon>
        <taxon>Streptophyta</taxon>
        <taxon>Embryophyta</taxon>
        <taxon>Tracheophyta</taxon>
        <taxon>Spermatophyta</taxon>
        <taxon>Magnoliopsida</taxon>
        <taxon>eudicotyledons</taxon>
        <taxon>Gunneridae</taxon>
        <taxon>Pentapetalae</taxon>
        <taxon>rosids</taxon>
        <taxon>malvids</taxon>
        <taxon>Brassicales</taxon>
        <taxon>Brassicaceae</taxon>
        <taxon>Brassiceae</taxon>
        <taxon>Brassica</taxon>
    </lineage>
</organism>
<proteinExistence type="predicted"/>
<evidence type="ECO:0000313" key="4">
    <source>
        <dbReference type="Proteomes" id="UP000712600"/>
    </source>
</evidence>
<feature type="compositionally biased region" description="Basic residues" evidence="2">
    <location>
        <begin position="7"/>
        <end position="18"/>
    </location>
</feature>
<protein>
    <submittedName>
        <fullName evidence="3">Uncharacterized protein</fullName>
    </submittedName>
</protein>
<dbReference type="AlphaFoldDB" id="A0A8S9QYN0"/>
<feature type="compositionally biased region" description="Basic and acidic residues" evidence="2">
    <location>
        <begin position="20"/>
        <end position="34"/>
    </location>
</feature>
<keyword evidence="1" id="KW-0175">Coiled coil</keyword>
<sequence>MGGSTSKQKRNTTRRSIKGRSNEERRRRTRRELDEKERVISALKMAETEWRKDRKNLREEVKKLRQKMQEKEEAKAKQREWEWVVEQMRLERAVREEAVERWKQLYFAIKTELDDLIHTTYEKSNELIFVGETLRQKPHEGEVKNTVQELKKEVKVREETIETLKGRIALMEKQRHGKEREIDLLRQSLRILGSSSGKNKAPSSAPKNLPTFKTKFIACK</sequence>
<reference evidence="3" key="1">
    <citation type="submission" date="2019-12" db="EMBL/GenBank/DDBJ databases">
        <title>Genome sequencing and annotation of Brassica cretica.</title>
        <authorList>
            <person name="Studholme D.J."/>
            <person name="Sarris P."/>
        </authorList>
    </citation>
    <scope>NUCLEOTIDE SEQUENCE</scope>
    <source>
        <strain evidence="3">PFS-109/04</strain>
        <tissue evidence="3">Leaf</tissue>
    </source>
</reference>
<dbReference type="PANTHER" id="PTHR37226">
    <property type="entry name" value="GOLGIN FAMILY A PROTEIN"/>
    <property type="match status" value="1"/>
</dbReference>
<feature type="coiled-coil region" evidence="1">
    <location>
        <begin position="147"/>
        <end position="188"/>
    </location>
</feature>
<evidence type="ECO:0000256" key="1">
    <source>
        <dbReference type="SAM" id="Coils"/>
    </source>
</evidence>
<feature type="region of interest" description="Disordered" evidence="2">
    <location>
        <begin position="1"/>
        <end position="34"/>
    </location>
</feature>
<gene>
    <name evidence="3" type="ORF">F2Q69_00015800</name>
</gene>